<dbReference type="Proteomes" id="UP000319976">
    <property type="component" value="Chromosome"/>
</dbReference>
<accession>A0A517TA47</accession>
<dbReference type="KEGG" id="chya:V22_24940"/>
<keyword evidence="3" id="KW-1185">Reference proteome</keyword>
<gene>
    <name evidence="2" type="ORF">V22_24940</name>
</gene>
<organism evidence="2 3">
    <name type="scientific">Calycomorphotria hydatis</name>
    <dbReference type="NCBI Taxonomy" id="2528027"/>
    <lineage>
        <taxon>Bacteria</taxon>
        <taxon>Pseudomonadati</taxon>
        <taxon>Planctomycetota</taxon>
        <taxon>Planctomycetia</taxon>
        <taxon>Planctomycetales</taxon>
        <taxon>Planctomycetaceae</taxon>
        <taxon>Calycomorphotria</taxon>
    </lineage>
</organism>
<reference evidence="2 3" key="1">
    <citation type="submission" date="2019-02" db="EMBL/GenBank/DDBJ databases">
        <title>Deep-cultivation of Planctomycetes and their phenomic and genomic characterization uncovers novel biology.</title>
        <authorList>
            <person name="Wiegand S."/>
            <person name="Jogler M."/>
            <person name="Boedeker C."/>
            <person name="Pinto D."/>
            <person name="Vollmers J."/>
            <person name="Rivas-Marin E."/>
            <person name="Kohn T."/>
            <person name="Peeters S.H."/>
            <person name="Heuer A."/>
            <person name="Rast P."/>
            <person name="Oberbeckmann S."/>
            <person name="Bunk B."/>
            <person name="Jeske O."/>
            <person name="Meyerdierks A."/>
            <person name="Storesund J.E."/>
            <person name="Kallscheuer N."/>
            <person name="Luecker S."/>
            <person name="Lage O.M."/>
            <person name="Pohl T."/>
            <person name="Merkel B.J."/>
            <person name="Hornburger P."/>
            <person name="Mueller R.-W."/>
            <person name="Bruemmer F."/>
            <person name="Labrenz M."/>
            <person name="Spormann A.M."/>
            <person name="Op den Camp H."/>
            <person name="Overmann J."/>
            <person name="Amann R."/>
            <person name="Jetten M.S.M."/>
            <person name="Mascher T."/>
            <person name="Medema M.H."/>
            <person name="Devos D.P."/>
            <person name="Kaster A.-K."/>
            <person name="Ovreas L."/>
            <person name="Rohde M."/>
            <person name="Galperin M.Y."/>
            <person name="Jogler C."/>
        </authorList>
    </citation>
    <scope>NUCLEOTIDE SEQUENCE [LARGE SCALE GENOMIC DNA]</scope>
    <source>
        <strain evidence="2 3">V22</strain>
    </source>
</reference>
<dbReference type="InterPro" id="IPR053786">
    <property type="entry name" value="LEPRxLL_CS"/>
</dbReference>
<feature type="region of interest" description="Disordered" evidence="1">
    <location>
        <begin position="402"/>
        <end position="424"/>
    </location>
</feature>
<dbReference type="AlphaFoldDB" id="A0A517TA47"/>
<dbReference type="RefSeq" id="WP_145263086.1">
    <property type="nucleotide sequence ID" value="NZ_CP036316.1"/>
</dbReference>
<proteinExistence type="predicted"/>
<evidence type="ECO:0000313" key="2">
    <source>
        <dbReference type="EMBL" id="QDT65247.1"/>
    </source>
</evidence>
<sequence>MVLAGWLAALKERTRFGKTRIRRRRGYTAPRVEPLEQRVLLSGTDVSIGDLRFGVAVEDDTTGTGFLMYSEEGVDTRFSPGLYPENSEHILAVRHDGTNWEYNNNNSWYTFTTDTTDRLLAEVDFTNDTVTSLQGTEGSYEGLALGYESGDLSFAPNMFNGGFNLGEFGVTGTTFHINDPVTVTVGNLGYGVAVDDEATGVGYLMYSAEAVNDRFPVNPFADNAEHIVAVRFDGTNWEYNTNNANWYVFTPRSDDRLLAEVDFTNDTLTSFEGTEDTYEGIARGYLSGDLAFHVNKWNGGTNAGEFGVTGTNFTVNSPVVAPVGNVTTSVGNLAYGVAVQDDATGTGYLMYSAEAVDTRFPAGVFANNSEQLVAVRFTAPTGNTTTTPPGTPSPFAAATACWPRSTSPTTPSPRWPESKIITKG</sequence>
<evidence type="ECO:0000313" key="3">
    <source>
        <dbReference type="Proteomes" id="UP000319976"/>
    </source>
</evidence>
<dbReference type="NCBIfam" id="NF012209">
    <property type="entry name" value="LEPR-8K"/>
    <property type="match status" value="1"/>
</dbReference>
<protein>
    <submittedName>
        <fullName evidence="2">Uncharacterized protein</fullName>
    </submittedName>
</protein>
<evidence type="ECO:0000256" key="1">
    <source>
        <dbReference type="SAM" id="MobiDB-lite"/>
    </source>
</evidence>
<dbReference type="OrthoDB" id="5242130at2"/>
<dbReference type="EMBL" id="CP036316">
    <property type="protein sequence ID" value="QDT65247.1"/>
    <property type="molecule type" value="Genomic_DNA"/>
</dbReference>
<name>A0A517TA47_9PLAN</name>